<dbReference type="InterPro" id="IPR029062">
    <property type="entry name" value="Class_I_gatase-like"/>
</dbReference>
<evidence type="ECO:0000259" key="1">
    <source>
        <dbReference type="Pfam" id="PF01965"/>
    </source>
</evidence>
<feature type="domain" description="DJ-1/PfpI" evidence="1">
    <location>
        <begin position="3"/>
        <end position="165"/>
    </location>
</feature>
<dbReference type="EC" id="4.2.1.-" evidence="2"/>
<dbReference type="InterPro" id="IPR002818">
    <property type="entry name" value="DJ-1/PfpI"/>
</dbReference>
<accession>A0ABV6NW38</accession>
<comment type="caution">
    <text evidence="2">The sequence shown here is derived from an EMBL/GenBank/DDBJ whole genome shotgun (WGS) entry which is preliminary data.</text>
</comment>
<dbReference type="SUPFAM" id="SSF52317">
    <property type="entry name" value="Class I glutamine amidotransferase-like"/>
    <property type="match status" value="1"/>
</dbReference>
<proteinExistence type="predicted"/>
<gene>
    <name evidence="2" type="ORF">ACFFHU_12685</name>
</gene>
<name>A0ABV6NW38_9ACTN</name>
<dbReference type="CDD" id="cd03139">
    <property type="entry name" value="GATase1_PfpI_2"/>
    <property type="match status" value="1"/>
</dbReference>
<dbReference type="RefSeq" id="WP_377338417.1">
    <property type="nucleotide sequence ID" value="NZ_JBHLUE010000009.1"/>
</dbReference>
<dbReference type="InterPro" id="IPR052158">
    <property type="entry name" value="INH-QAR"/>
</dbReference>
<dbReference type="PANTHER" id="PTHR43130:SF2">
    <property type="entry name" value="DJ-1_PFPI DOMAIN-CONTAINING PROTEIN"/>
    <property type="match status" value="1"/>
</dbReference>
<evidence type="ECO:0000313" key="2">
    <source>
        <dbReference type="EMBL" id="MFC0564986.1"/>
    </source>
</evidence>
<dbReference type="Gene3D" id="3.40.50.880">
    <property type="match status" value="1"/>
</dbReference>
<evidence type="ECO:0000313" key="3">
    <source>
        <dbReference type="Proteomes" id="UP001589894"/>
    </source>
</evidence>
<keyword evidence="3" id="KW-1185">Reference proteome</keyword>
<keyword evidence="2" id="KW-0456">Lyase</keyword>
<dbReference type="EMBL" id="JBHLUE010000009">
    <property type="protein sequence ID" value="MFC0564986.1"/>
    <property type="molecule type" value="Genomic_DNA"/>
</dbReference>
<dbReference type="GO" id="GO:0016829">
    <property type="term" value="F:lyase activity"/>
    <property type="evidence" value="ECO:0007669"/>
    <property type="project" value="UniProtKB-KW"/>
</dbReference>
<dbReference type="Pfam" id="PF01965">
    <property type="entry name" value="DJ-1_PfpI"/>
    <property type="match status" value="1"/>
</dbReference>
<reference evidence="2 3" key="1">
    <citation type="submission" date="2024-09" db="EMBL/GenBank/DDBJ databases">
        <authorList>
            <person name="Sun Q."/>
            <person name="Mori K."/>
        </authorList>
    </citation>
    <scope>NUCLEOTIDE SEQUENCE [LARGE SCALE GENOMIC DNA]</scope>
    <source>
        <strain evidence="2 3">TBRC 2205</strain>
    </source>
</reference>
<organism evidence="2 3">
    <name type="scientific">Plantactinospora siamensis</name>
    <dbReference type="NCBI Taxonomy" id="555372"/>
    <lineage>
        <taxon>Bacteria</taxon>
        <taxon>Bacillati</taxon>
        <taxon>Actinomycetota</taxon>
        <taxon>Actinomycetes</taxon>
        <taxon>Micromonosporales</taxon>
        <taxon>Micromonosporaceae</taxon>
        <taxon>Plantactinospora</taxon>
    </lineage>
</organism>
<sequence>MTRVVIPLYERFTALDVIGAYQPLALAPGIDVVLATERTGPVRDDCGTAALMADSTLAEVEAADVLVVPGGPGTIQALAGPLPRWIGRIHETTRWTTSVCSGSILLAAAGLLTGRRATSHYRAAQELTRFGAHPTDQRVVEEPAARIITAAGVSSGIDMALRLVELLTDATTAQAVQLWMEYDPQPPYDSGHPARVTAEVLARAAAYESAARIAPPGPPGRPAQPR</sequence>
<dbReference type="PANTHER" id="PTHR43130">
    <property type="entry name" value="ARAC-FAMILY TRANSCRIPTIONAL REGULATOR"/>
    <property type="match status" value="1"/>
</dbReference>
<dbReference type="Proteomes" id="UP001589894">
    <property type="component" value="Unassembled WGS sequence"/>
</dbReference>
<protein>
    <submittedName>
        <fullName evidence="2">DJ-1/PfpI family protein</fullName>
        <ecNumber evidence="2">4.2.1.-</ecNumber>
    </submittedName>
</protein>